<keyword evidence="3" id="KW-1185">Reference proteome</keyword>
<feature type="compositionally biased region" description="Basic and acidic residues" evidence="2">
    <location>
        <begin position="321"/>
        <end position="330"/>
    </location>
</feature>
<dbReference type="PRINTS" id="PR00633">
    <property type="entry name" value="RCCNDNSATION"/>
</dbReference>
<name>A0A914XDK0_9BILA</name>
<protein>
    <submittedName>
        <fullName evidence="4">Uncharacterized protein</fullName>
    </submittedName>
</protein>
<dbReference type="Pfam" id="PF13540">
    <property type="entry name" value="RCC1_2"/>
    <property type="match status" value="1"/>
</dbReference>
<feature type="compositionally biased region" description="Polar residues" evidence="2">
    <location>
        <begin position="367"/>
        <end position="389"/>
    </location>
</feature>
<dbReference type="AlphaFoldDB" id="A0A914XDK0"/>
<evidence type="ECO:0000313" key="4">
    <source>
        <dbReference type="WBParaSite" id="PSAMB.scaffold79size86887.g1438.t1"/>
    </source>
</evidence>
<feature type="region of interest" description="Disordered" evidence="2">
    <location>
        <begin position="295"/>
        <end position="338"/>
    </location>
</feature>
<dbReference type="InterPro" id="IPR000408">
    <property type="entry name" value="Reg_chr_condens"/>
</dbReference>
<evidence type="ECO:0000256" key="2">
    <source>
        <dbReference type="SAM" id="MobiDB-lite"/>
    </source>
</evidence>
<evidence type="ECO:0000313" key="3">
    <source>
        <dbReference type="Proteomes" id="UP000887566"/>
    </source>
</evidence>
<dbReference type="PROSITE" id="PS50012">
    <property type="entry name" value="RCC1_3"/>
    <property type="match status" value="3"/>
</dbReference>
<proteinExistence type="predicted"/>
<feature type="repeat" description="RCC1" evidence="1">
    <location>
        <begin position="448"/>
        <end position="499"/>
    </location>
</feature>
<dbReference type="SUPFAM" id="SSF50985">
    <property type="entry name" value="RCC1/BLIP-II"/>
    <property type="match status" value="2"/>
</dbReference>
<dbReference type="InterPro" id="IPR051984">
    <property type="entry name" value="Alsin"/>
</dbReference>
<dbReference type="Pfam" id="PF00415">
    <property type="entry name" value="RCC1"/>
    <property type="match status" value="2"/>
</dbReference>
<dbReference type="InterPro" id="IPR009091">
    <property type="entry name" value="RCC1/BLIP-II"/>
</dbReference>
<dbReference type="Proteomes" id="UP000887566">
    <property type="component" value="Unplaced"/>
</dbReference>
<feature type="region of interest" description="Disordered" evidence="2">
    <location>
        <begin position="363"/>
        <end position="389"/>
    </location>
</feature>
<evidence type="ECO:0000256" key="1">
    <source>
        <dbReference type="PROSITE-ProRule" id="PRU00235"/>
    </source>
</evidence>
<sequence length="532" mass="57158">MRVLSILADDACSSSQTGQLWSDINLPSTVCNIANVTCPDESSLLLLNGNGSLIKQEQQQQNQQLQDDAANISSIIPNNTEFVKFSSISCCFGTNLAISSDGQLFAWGDSSFGQCGIVSAEAIAEPREVPLRGPATSCKHGRQTAAKSLHLKFVAAGERVVCVVDDADQIWTYGALRGDGVPLLDPIKLMVPPGRQVVSIVAGKRHFAALVRLKAKEEDADAVFQETDIPFKDDSATYCENCADCVADKRLRFSVLIQEANEKHAKTSFDRGAVLELRTEHPFCGEGLKLVLDVPSPTRKSERGGQKRRPINTAPTTVAGRGDDHRRGNDEQEPLLNRRNRSISDHFSFVSLDMLADTFADSDKDSSITTVSSGVGPSLTDSGSESRTKTLSPFSTEVWTWGSNFCGQLGHGDFIDRREPSRVDRLSDANVVKIVAGDEHTAVLTATGEVFVWGSNNGGQLKKADQPAVSVPILFKVGSQSSVLDVAAGPSYTSLIVNGIDSTPIVYFCGKSSNGNVDAKTTTCRLSVDKVG</sequence>
<dbReference type="Gene3D" id="2.130.10.30">
    <property type="entry name" value="Regulator of chromosome condensation 1/beta-lactamase-inhibitor protein II"/>
    <property type="match status" value="2"/>
</dbReference>
<dbReference type="PANTHER" id="PTHR46089:SF4">
    <property type="entry name" value="VPS9 DOMAIN-CONTAINING PROTEIN"/>
    <property type="match status" value="1"/>
</dbReference>
<organism evidence="3 4">
    <name type="scientific">Plectus sambesii</name>
    <dbReference type="NCBI Taxonomy" id="2011161"/>
    <lineage>
        <taxon>Eukaryota</taxon>
        <taxon>Metazoa</taxon>
        <taxon>Ecdysozoa</taxon>
        <taxon>Nematoda</taxon>
        <taxon>Chromadorea</taxon>
        <taxon>Plectida</taxon>
        <taxon>Plectina</taxon>
        <taxon>Plectoidea</taxon>
        <taxon>Plectidae</taxon>
        <taxon>Plectus</taxon>
    </lineage>
</organism>
<dbReference type="WBParaSite" id="PSAMB.scaffold79size86887.g1438.t1">
    <property type="protein sequence ID" value="PSAMB.scaffold79size86887.g1438.t1"/>
    <property type="gene ID" value="PSAMB.scaffold79size86887.g1438"/>
</dbReference>
<accession>A0A914XDK0</accession>
<feature type="repeat" description="RCC1" evidence="1">
    <location>
        <begin position="102"/>
        <end position="167"/>
    </location>
</feature>
<feature type="repeat" description="RCC1" evidence="1">
    <location>
        <begin position="396"/>
        <end position="447"/>
    </location>
</feature>
<dbReference type="PANTHER" id="PTHR46089">
    <property type="entry name" value="ALSIN HOMOLOG"/>
    <property type="match status" value="1"/>
</dbReference>
<reference evidence="4" key="1">
    <citation type="submission" date="2022-11" db="UniProtKB">
        <authorList>
            <consortium name="WormBaseParasite"/>
        </authorList>
    </citation>
    <scope>IDENTIFICATION</scope>
</reference>